<dbReference type="CDD" id="cd00051">
    <property type="entry name" value="EFh"/>
    <property type="match status" value="1"/>
</dbReference>
<dbReference type="AlphaFoldDB" id="A0A3P8C3K1"/>
<dbReference type="GO" id="GO:0005509">
    <property type="term" value="F:calcium ion binding"/>
    <property type="evidence" value="ECO:0007669"/>
    <property type="project" value="InterPro"/>
</dbReference>
<dbReference type="PROSITE" id="PS00018">
    <property type="entry name" value="EF_HAND_1"/>
    <property type="match status" value="2"/>
</dbReference>
<dbReference type="Proteomes" id="UP000269396">
    <property type="component" value="Unassembled WGS sequence"/>
</dbReference>
<dbReference type="EMBL" id="UZAL01026734">
    <property type="protein sequence ID" value="VDP25350.1"/>
    <property type="molecule type" value="Genomic_DNA"/>
</dbReference>
<dbReference type="GO" id="GO:0033017">
    <property type="term" value="C:sarcoplasmic reticulum membrane"/>
    <property type="evidence" value="ECO:0007669"/>
    <property type="project" value="TreeGrafter"/>
</dbReference>
<dbReference type="PANTHER" id="PTHR46399:SF8">
    <property type="entry name" value="B30.2_SPRY DOMAIN-CONTAINING PROTEIN"/>
    <property type="match status" value="1"/>
</dbReference>
<feature type="domain" description="EF-hand" evidence="2">
    <location>
        <begin position="161"/>
        <end position="189"/>
    </location>
</feature>
<proteinExistence type="predicted"/>
<accession>A0A3P8C3K1</accession>
<dbReference type="GO" id="GO:0005219">
    <property type="term" value="F:ryanodine-sensitive calcium-release channel activity"/>
    <property type="evidence" value="ECO:0007669"/>
    <property type="project" value="TreeGrafter"/>
</dbReference>
<dbReference type="GO" id="GO:0006941">
    <property type="term" value="P:striated muscle contraction"/>
    <property type="evidence" value="ECO:0007669"/>
    <property type="project" value="TreeGrafter"/>
</dbReference>
<dbReference type="PANTHER" id="PTHR46399">
    <property type="entry name" value="B30.2/SPRY DOMAIN-CONTAINING PROTEIN"/>
    <property type="match status" value="1"/>
</dbReference>
<dbReference type="GO" id="GO:0034704">
    <property type="term" value="C:calcium channel complex"/>
    <property type="evidence" value="ECO:0007669"/>
    <property type="project" value="TreeGrafter"/>
</dbReference>
<dbReference type="GO" id="GO:0005790">
    <property type="term" value="C:smooth endoplasmic reticulum"/>
    <property type="evidence" value="ECO:0007669"/>
    <property type="project" value="TreeGrafter"/>
</dbReference>
<evidence type="ECO:0000313" key="4">
    <source>
        <dbReference type="Proteomes" id="UP000269396"/>
    </source>
</evidence>
<dbReference type="GO" id="GO:0042383">
    <property type="term" value="C:sarcolemma"/>
    <property type="evidence" value="ECO:0007669"/>
    <property type="project" value="TreeGrafter"/>
</dbReference>
<dbReference type="PROSITE" id="PS50222">
    <property type="entry name" value="EF_HAND_2"/>
    <property type="match status" value="1"/>
</dbReference>
<dbReference type="InterPro" id="IPR013662">
    <property type="entry name" value="RIH_assoc-dom"/>
</dbReference>
<dbReference type="InterPro" id="IPR011992">
    <property type="entry name" value="EF-hand-dom_pair"/>
</dbReference>
<dbReference type="InterPro" id="IPR018247">
    <property type="entry name" value="EF_Hand_1_Ca_BS"/>
</dbReference>
<keyword evidence="1" id="KW-0106">Calcium</keyword>
<dbReference type="InterPro" id="IPR002048">
    <property type="entry name" value="EF_hand_dom"/>
</dbReference>
<gene>
    <name evidence="3" type="ORF">SMTD_LOCUS4823</name>
</gene>
<reference evidence="3 4" key="1">
    <citation type="submission" date="2018-11" db="EMBL/GenBank/DDBJ databases">
        <authorList>
            <consortium name="Pathogen Informatics"/>
        </authorList>
    </citation>
    <scope>NUCLEOTIDE SEQUENCE [LARGE SCALE GENOMIC DNA]</scope>
    <source>
        <strain>Denwood</strain>
        <strain evidence="4">Zambia</strain>
    </source>
</reference>
<dbReference type="GO" id="GO:0030018">
    <property type="term" value="C:Z disc"/>
    <property type="evidence" value="ECO:0007669"/>
    <property type="project" value="TreeGrafter"/>
</dbReference>
<dbReference type="InterPro" id="IPR015925">
    <property type="entry name" value="Ryanodine_IP3_receptor"/>
</dbReference>
<dbReference type="SUPFAM" id="SSF47473">
    <property type="entry name" value="EF-hand"/>
    <property type="match status" value="1"/>
</dbReference>
<organism evidence="3 4">
    <name type="scientific">Schistosoma mattheei</name>
    <dbReference type="NCBI Taxonomy" id="31246"/>
    <lineage>
        <taxon>Eukaryota</taxon>
        <taxon>Metazoa</taxon>
        <taxon>Spiralia</taxon>
        <taxon>Lophotrochozoa</taxon>
        <taxon>Platyhelminthes</taxon>
        <taxon>Trematoda</taxon>
        <taxon>Digenea</taxon>
        <taxon>Strigeidida</taxon>
        <taxon>Schistosomatoidea</taxon>
        <taxon>Schistosomatidae</taxon>
        <taxon>Schistosoma</taxon>
    </lineage>
</organism>
<evidence type="ECO:0000259" key="2">
    <source>
        <dbReference type="PROSITE" id="PS50222"/>
    </source>
</evidence>
<dbReference type="Pfam" id="PF13499">
    <property type="entry name" value="EF-hand_7"/>
    <property type="match status" value="1"/>
</dbReference>
<protein>
    <recommendedName>
        <fullName evidence="2">EF-hand domain-containing protein</fullName>
    </recommendedName>
</protein>
<evidence type="ECO:0000256" key="1">
    <source>
        <dbReference type="ARBA" id="ARBA00022837"/>
    </source>
</evidence>
<name>A0A3P8C3K1_9TREM</name>
<dbReference type="Gene3D" id="1.10.238.10">
    <property type="entry name" value="EF-hand"/>
    <property type="match status" value="1"/>
</dbReference>
<sequence length="245" mass="28166">MIISTVDYLLRLQESIMDFYWHYSNKDTIDESGKNSFVRAIKIGKQVFRSLTEYIQGPCIGNQLALAHSRLWDAVAGFIYVSAQMQDKLSRDPDQLDLLREFLNLQKELMIMLLSMLEGNVVNGPIAKQMVDTLIESSANVEMILRFFDIFLRMKVITTSEAFLAFDVNGDGWISHREFRLALEQQKTYSPEEINYIIACVDNNADGKVDFKEFTERFYNPAEDIGFNLALLLTNLSEHVPSDPR</sequence>
<evidence type="ECO:0000313" key="3">
    <source>
        <dbReference type="EMBL" id="VDP25350.1"/>
    </source>
</evidence>
<dbReference type="Pfam" id="PF08454">
    <property type="entry name" value="RIH_assoc"/>
    <property type="match status" value="1"/>
</dbReference>
<dbReference type="SMART" id="SM00054">
    <property type="entry name" value="EFh"/>
    <property type="match status" value="2"/>
</dbReference>
<keyword evidence="4" id="KW-1185">Reference proteome</keyword>
<dbReference type="GO" id="GO:0014808">
    <property type="term" value="P:release of sequestered calcium ion into cytosol by sarcoplasmic reticulum"/>
    <property type="evidence" value="ECO:0007669"/>
    <property type="project" value="TreeGrafter"/>
</dbReference>